<sequence>MTELSAQRRQVLDALADEFLALTPRGRRMIGIDGPKGAGKSRFGHDLAEVLRERGVEVVEASHDDFARPSAERWARGRHSAWGNYHDTFDDGAFRRDLVEPFRVRATDASPQPPFRTRVFDLATDLPVDEPARTAGPDAVLVADGAFLHRPELRGLWHFSVWLEVDPAERTRRLAERDGLSTDPDDPLAARYSGAQELYVDDAHPNTAATAIVDNTDPDAPWRRFADYCVAPPRAR</sequence>
<dbReference type="Proteomes" id="UP001144396">
    <property type="component" value="Unassembled WGS sequence"/>
</dbReference>
<keyword evidence="2" id="KW-1185">Reference proteome</keyword>
<protein>
    <recommendedName>
        <fullName evidence="3">Uridine kinase</fullName>
    </recommendedName>
</protein>
<dbReference type="EMBL" id="BSDP01000001">
    <property type="protein sequence ID" value="GLI27445.1"/>
    <property type="molecule type" value="Genomic_DNA"/>
</dbReference>
<evidence type="ECO:0000313" key="1">
    <source>
        <dbReference type="EMBL" id="GLI27445.1"/>
    </source>
</evidence>
<dbReference type="SUPFAM" id="SSF52540">
    <property type="entry name" value="P-loop containing nucleoside triphosphate hydrolases"/>
    <property type="match status" value="1"/>
</dbReference>
<evidence type="ECO:0008006" key="3">
    <source>
        <dbReference type="Google" id="ProtNLM"/>
    </source>
</evidence>
<dbReference type="RefSeq" id="WP_281883997.1">
    <property type="nucleotide sequence ID" value="NZ_BSDP01000001.1"/>
</dbReference>
<dbReference type="InterPro" id="IPR027417">
    <property type="entry name" value="P-loop_NTPase"/>
</dbReference>
<proteinExistence type="predicted"/>
<gene>
    <name evidence="1" type="ORF">ARHIZOSPH14_16870</name>
</gene>
<dbReference type="Gene3D" id="3.40.50.300">
    <property type="entry name" value="P-loop containing nucleotide triphosphate hydrolases"/>
    <property type="match status" value="1"/>
</dbReference>
<evidence type="ECO:0000313" key="2">
    <source>
        <dbReference type="Proteomes" id="UP001144396"/>
    </source>
</evidence>
<comment type="caution">
    <text evidence="1">The sequence shown here is derived from an EMBL/GenBank/DDBJ whole genome shotgun (WGS) entry which is preliminary data.</text>
</comment>
<accession>A0A9W6CW62</accession>
<name>A0A9W6CW62_9MICO</name>
<reference evidence="1" key="1">
    <citation type="submission" date="2022-12" db="EMBL/GenBank/DDBJ databases">
        <title>Reference genome sequencing for broad-spectrum identification of bacterial and archaeal isolates by mass spectrometry.</title>
        <authorList>
            <person name="Sekiguchi Y."/>
            <person name="Tourlousse D.M."/>
        </authorList>
    </citation>
    <scope>NUCLEOTIDE SEQUENCE</scope>
    <source>
        <strain evidence="1">14</strain>
    </source>
</reference>
<organism evidence="1 2">
    <name type="scientific">Agromyces rhizosphaerae</name>
    <dbReference type="NCBI Taxonomy" id="88374"/>
    <lineage>
        <taxon>Bacteria</taxon>
        <taxon>Bacillati</taxon>
        <taxon>Actinomycetota</taxon>
        <taxon>Actinomycetes</taxon>
        <taxon>Micrococcales</taxon>
        <taxon>Microbacteriaceae</taxon>
        <taxon>Agromyces</taxon>
    </lineage>
</organism>
<dbReference type="AlphaFoldDB" id="A0A9W6CW62"/>